<dbReference type="PANTHER" id="PTHR43434:SF23">
    <property type="entry name" value="PHOSPHOGLYCOLATE PHOSPHATASE"/>
    <property type="match status" value="1"/>
</dbReference>
<keyword evidence="7" id="KW-0378">Hydrolase</keyword>
<dbReference type="EMBL" id="UOFN01000074">
    <property type="protein sequence ID" value="VAW77179.1"/>
    <property type="molecule type" value="Genomic_DNA"/>
</dbReference>
<keyword evidence="10" id="KW-0808">Transferase</keyword>
<dbReference type="FunFam" id="3.40.50.1000:FF:000022">
    <property type="entry name" value="Phosphoglycolate phosphatase"/>
    <property type="match status" value="1"/>
</dbReference>
<dbReference type="InterPro" id="IPR050155">
    <property type="entry name" value="HAD-like_hydrolase_sf"/>
</dbReference>
<keyword evidence="10" id="KW-0830">Ubiquinone</keyword>
<dbReference type="InterPro" id="IPR023198">
    <property type="entry name" value="PGP-like_dom2"/>
</dbReference>
<dbReference type="SFLD" id="SFLDG01129">
    <property type="entry name" value="C1.5:_HAD__Beta-PGM__Phosphata"/>
    <property type="match status" value="1"/>
</dbReference>
<evidence type="ECO:0000256" key="3">
    <source>
        <dbReference type="ARBA" id="ARBA00004818"/>
    </source>
</evidence>
<dbReference type="GO" id="GO:0032259">
    <property type="term" value="P:methylation"/>
    <property type="evidence" value="ECO:0007669"/>
    <property type="project" value="UniProtKB-KW"/>
</dbReference>
<dbReference type="GO" id="GO:0005975">
    <property type="term" value="P:carbohydrate metabolic process"/>
    <property type="evidence" value="ECO:0007669"/>
    <property type="project" value="InterPro"/>
</dbReference>
<dbReference type="Pfam" id="PF13419">
    <property type="entry name" value="HAD_2"/>
    <property type="match status" value="1"/>
</dbReference>
<evidence type="ECO:0000256" key="7">
    <source>
        <dbReference type="ARBA" id="ARBA00022801"/>
    </source>
</evidence>
<evidence type="ECO:0000256" key="5">
    <source>
        <dbReference type="ARBA" id="ARBA00013078"/>
    </source>
</evidence>
<reference evidence="10" key="1">
    <citation type="submission" date="2018-06" db="EMBL/GenBank/DDBJ databases">
        <authorList>
            <person name="Zhirakovskaya E."/>
        </authorList>
    </citation>
    <scope>NUCLEOTIDE SEQUENCE</scope>
</reference>
<dbReference type="NCBIfam" id="TIGR01449">
    <property type="entry name" value="PGP_bact"/>
    <property type="match status" value="1"/>
</dbReference>
<dbReference type="PANTHER" id="PTHR43434">
    <property type="entry name" value="PHOSPHOGLYCOLATE PHOSPHATASE"/>
    <property type="match status" value="1"/>
</dbReference>
<evidence type="ECO:0000256" key="6">
    <source>
        <dbReference type="ARBA" id="ARBA00022723"/>
    </source>
</evidence>
<comment type="pathway">
    <text evidence="3">Organic acid metabolism; glycolate biosynthesis; glycolate from 2-phosphoglycolate: step 1/1.</text>
</comment>
<dbReference type="NCBIfam" id="TIGR01549">
    <property type="entry name" value="HAD-SF-IA-v1"/>
    <property type="match status" value="1"/>
</dbReference>
<evidence type="ECO:0000256" key="2">
    <source>
        <dbReference type="ARBA" id="ARBA00001946"/>
    </source>
</evidence>
<evidence type="ECO:0000256" key="4">
    <source>
        <dbReference type="ARBA" id="ARBA00006171"/>
    </source>
</evidence>
<keyword evidence="8" id="KW-0460">Magnesium</keyword>
<dbReference type="GO" id="GO:0008168">
    <property type="term" value="F:methyltransferase activity"/>
    <property type="evidence" value="ECO:0007669"/>
    <property type="project" value="UniProtKB-KW"/>
</dbReference>
<dbReference type="Gene3D" id="3.40.50.1000">
    <property type="entry name" value="HAD superfamily/HAD-like"/>
    <property type="match status" value="1"/>
</dbReference>
<proteinExistence type="inferred from homology"/>
<dbReference type="SFLD" id="SFLDG01135">
    <property type="entry name" value="C1.5.6:_HAD__Beta-PGM__Phospha"/>
    <property type="match status" value="1"/>
</dbReference>
<dbReference type="NCBIfam" id="TIGR01509">
    <property type="entry name" value="HAD-SF-IA-v3"/>
    <property type="match status" value="1"/>
</dbReference>
<dbReference type="GO" id="GO:0005829">
    <property type="term" value="C:cytosol"/>
    <property type="evidence" value="ECO:0007669"/>
    <property type="project" value="TreeGrafter"/>
</dbReference>
<comment type="catalytic activity">
    <reaction evidence="1">
        <text>2-phosphoglycolate + H2O = glycolate + phosphate</text>
        <dbReference type="Rhea" id="RHEA:14369"/>
        <dbReference type="ChEBI" id="CHEBI:15377"/>
        <dbReference type="ChEBI" id="CHEBI:29805"/>
        <dbReference type="ChEBI" id="CHEBI:43474"/>
        <dbReference type="ChEBI" id="CHEBI:58033"/>
        <dbReference type="EC" id="3.1.3.18"/>
    </reaction>
</comment>
<gene>
    <name evidence="10" type="ORF">MNBD_GAMMA15-2364</name>
</gene>
<dbReference type="InterPro" id="IPR041492">
    <property type="entry name" value="HAD_2"/>
</dbReference>
<protein>
    <recommendedName>
        <fullName evidence="5">phosphoglycolate phosphatase</fullName>
        <ecNumber evidence="5">3.1.3.18</ecNumber>
    </recommendedName>
</protein>
<dbReference type="PRINTS" id="PR00413">
    <property type="entry name" value="HADHALOGNASE"/>
</dbReference>
<dbReference type="Gene3D" id="1.10.150.240">
    <property type="entry name" value="Putative phosphatase, domain 2"/>
    <property type="match status" value="1"/>
</dbReference>
<evidence type="ECO:0000256" key="1">
    <source>
        <dbReference type="ARBA" id="ARBA00000830"/>
    </source>
</evidence>
<comment type="similarity">
    <text evidence="4">Belongs to the HAD-like hydrolase superfamily. CbbY/CbbZ/Gph/YieH family.</text>
</comment>
<evidence type="ECO:0000256" key="8">
    <source>
        <dbReference type="ARBA" id="ARBA00022842"/>
    </source>
</evidence>
<evidence type="ECO:0000256" key="9">
    <source>
        <dbReference type="ARBA" id="ARBA00023277"/>
    </source>
</evidence>
<dbReference type="InterPro" id="IPR023214">
    <property type="entry name" value="HAD_sf"/>
</dbReference>
<keyword evidence="10" id="KW-0489">Methyltransferase</keyword>
<organism evidence="10">
    <name type="scientific">hydrothermal vent metagenome</name>
    <dbReference type="NCBI Taxonomy" id="652676"/>
    <lineage>
        <taxon>unclassified sequences</taxon>
        <taxon>metagenomes</taxon>
        <taxon>ecological metagenomes</taxon>
    </lineage>
</organism>
<dbReference type="SFLD" id="SFLDS00003">
    <property type="entry name" value="Haloacid_Dehalogenase"/>
    <property type="match status" value="1"/>
</dbReference>
<dbReference type="InterPro" id="IPR036412">
    <property type="entry name" value="HAD-like_sf"/>
</dbReference>
<dbReference type="AlphaFoldDB" id="A0A3B0YS82"/>
<dbReference type="GO" id="GO:0008967">
    <property type="term" value="F:phosphoglycolate phosphatase activity"/>
    <property type="evidence" value="ECO:0007669"/>
    <property type="project" value="UniProtKB-EC"/>
</dbReference>
<keyword evidence="6" id="KW-0479">Metal-binding</keyword>
<dbReference type="InterPro" id="IPR037512">
    <property type="entry name" value="PGPase_prok"/>
</dbReference>
<name>A0A3B0YS82_9ZZZZ</name>
<evidence type="ECO:0000313" key="10">
    <source>
        <dbReference type="EMBL" id="VAW77179.1"/>
    </source>
</evidence>
<accession>A0A3B0YS82</accession>
<dbReference type="SUPFAM" id="SSF56784">
    <property type="entry name" value="HAD-like"/>
    <property type="match status" value="1"/>
</dbReference>
<dbReference type="EC" id="3.1.3.18" evidence="5"/>
<dbReference type="InterPro" id="IPR006439">
    <property type="entry name" value="HAD-SF_hydro_IA"/>
</dbReference>
<dbReference type="GO" id="GO:0006281">
    <property type="term" value="P:DNA repair"/>
    <property type="evidence" value="ECO:0007669"/>
    <property type="project" value="TreeGrafter"/>
</dbReference>
<comment type="cofactor">
    <cofactor evidence="2">
        <name>Mg(2+)</name>
        <dbReference type="ChEBI" id="CHEBI:18420"/>
    </cofactor>
</comment>
<sequence length="220" mass="24044">MSNPVSTVLFDLDGTLLDTAPDLAAALNATLQLNGREALPFENIRPVVSHGGRALIELGFGLDPQHADFEPLRKQLLDLYEANIAVHTALFPGMADVLEELEKRGIRWGIVTNKPGWLTNPLLDALSLSQRAACVVSGDSLKERKPHPAPLLHACKLADSLPEETLYVGDAERDIEAGRNAGMRTLIALFGYLMEHDQPNDWGADALVEHPAEILQYVNK</sequence>
<dbReference type="GO" id="GO:0046872">
    <property type="term" value="F:metal ion binding"/>
    <property type="evidence" value="ECO:0007669"/>
    <property type="project" value="UniProtKB-KW"/>
</dbReference>
<keyword evidence="9" id="KW-0119">Carbohydrate metabolism</keyword>